<keyword evidence="5" id="KW-0472">Membrane</keyword>
<keyword evidence="2" id="KW-0813">Transport</keyword>
<comment type="subcellular location">
    <subcellularLocation>
        <location evidence="1">Cell outer membrane</location>
        <topology evidence="1">Multi-pass membrane protein</topology>
    </subcellularLocation>
</comment>
<evidence type="ECO:0008006" key="10">
    <source>
        <dbReference type="Google" id="ProtNLM"/>
    </source>
</evidence>
<name>A0A382AVB3_9ZZZZ</name>
<feature type="non-terminal residue" evidence="9">
    <location>
        <position position="731"/>
    </location>
</feature>
<evidence type="ECO:0000256" key="4">
    <source>
        <dbReference type="ARBA" id="ARBA00023077"/>
    </source>
</evidence>
<dbReference type="PANTHER" id="PTHR47234">
    <property type="match status" value="1"/>
</dbReference>
<dbReference type="InterPro" id="IPR000531">
    <property type="entry name" value="Beta-barrel_TonB"/>
</dbReference>
<dbReference type="Pfam" id="PF00593">
    <property type="entry name" value="TonB_dep_Rec_b-barrel"/>
    <property type="match status" value="1"/>
</dbReference>
<evidence type="ECO:0000256" key="2">
    <source>
        <dbReference type="ARBA" id="ARBA00022448"/>
    </source>
</evidence>
<dbReference type="AlphaFoldDB" id="A0A382AVB3"/>
<reference evidence="9" key="1">
    <citation type="submission" date="2018-05" db="EMBL/GenBank/DDBJ databases">
        <authorList>
            <person name="Lanie J.A."/>
            <person name="Ng W.-L."/>
            <person name="Kazmierczak K.M."/>
            <person name="Andrzejewski T.M."/>
            <person name="Davidsen T.M."/>
            <person name="Wayne K.J."/>
            <person name="Tettelin H."/>
            <person name="Glass J.I."/>
            <person name="Rusch D."/>
            <person name="Podicherti R."/>
            <person name="Tsui H.-C.T."/>
            <person name="Winkler M.E."/>
        </authorList>
    </citation>
    <scope>NUCLEOTIDE SEQUENCE</scope>
</reference>
<feature type="domain" description="TonB-dependent receptor-like beta-barrel" evidence="7">
    <location>
        <begin position="441"/>
        <end position="690"/>
    </location>
</feature>
<evidence type="ECO:0000313" key="9">
    <source>
        <dbReference type="EMBL" id="SVB05465.1"/>
    </source>
</evidence>
<dbReference type="PANTHER" id="PTHR47234:SF2">
    <property type="entry name" value="TONB-DEPENDENT RECEPTOR"/>
    <property type="match status" value="1"/>
</dbReference>
<evidence type="ECO:0000256" key="1">
    <source>
        <dbReference type="ARBA" id="ARBA00004571"/>
    </source>
</evidence>
<dbReference type="InterPro" id="IPR012910">
    <property type="entry name" value="Plug_dom"/>
</dbReference>
<proteinExistence type="predicted"/>
<dbReference type="SUPFAM" id="SSF56935">
    <property type="entry name" value="Porins"/>
    <property type="match status" value="1"/>
</dbReference>
<dbReference type="PROSITE" id="PS52016">
    <property type="entry name" value="TONB_DEPENDENT_REC_3"/>
    <property type="match status" value="1"/>
</dbReference>
<dbReference type="EMBL" id="UINC01026999">
    <property type="protein sequence ID" value="SVB05465.1"/>
    <property type="molecule type" value="Genomic_DNA"/>
</dbReference>
<evidence type="ECO:0000256" key="6">
    <source>
        <dbReference type="ARBA" id="ARBA00023237"/>
    </source>
</evidence>
<keyword evidence="3" id="KW-0812">Transmembrane</keyword>
<protein>
    <recommendedName>
        <fullName evidence="10">TonB-dependent receptor plug domain-containing protein</fullName>
    </recommendedName>
</protein>
<dbReference type="InterPro" id="IPR036942">
    <property type="entry name" value="Beta-barrel_TonB_sf"/>
</dbReference>
<accession>A0A382AVB3</accession>
<dbReference type="InterPro" id="IPR039426">
    <property type="entry name" value="TonB-dep_rcpt-like"/>
</dbReference>
<dbReference type="GO" id="GO:0009279">
    <property type="term" value="C:cell outer membrane"/>
    <property type="evidence" value="ECO:0007669"/>
    <property type="project" value="UniProtKB-SubCell"/>
</dbReference>
<keyword evidence="4" id="KW-0798">TonB box</keyword>
<evidence type="ECO:0000256" key="5">
    <source>
        <dbReference type="ARBA" id="ARBA00023136"/>
    </source>
</evidence>
<feature type="domain" description="TonB-dependent receptor plug" evidence="8">
    <location>
        <begin position="37"/>
        <end position="148"/>
    </location>
</feature>
<dbReference type="Gene3D" id="2.40.170.20">
    <property type="entry name" value="TonB-dependent receptor, beta-barrel domain"/>
    <property type="match status" value="1"/>
</dbReference>
<gene>
    <name evidence="9" type="ORF">METZ01_LOCUS158319</name>
</gene>
<dbReference type="Gene3D" id="2.170.130.10">
    <property type="entry name" value="TonB-dependent receptor, plug domain"/>
    <property type="match status" value="1"/>
</dbReference>
<dbReference type="InterPro" id="IPR037066">
    <property type="entry name" value="Plug_dom_sf"/>
</dbReference>
<evidence type="ECO:0000256" key="3">
    <source>
        <dbReference type="ARBA" id="ARBA00022692"/>
    </source>
</evidence>
<evidence type="ECO:0000259" key="7">
    <source>
        <dbReference type="Pfam" id="PF00593"/>
    </source>
</evidence>
<sequence length="731" mass="77773">MTLVFIIAAPSLMAQDESSDVEEITVTGSRIQDANVSSSSQISVVDIEAIDNRGLTRVEDYLNDLPQISPGQSITNANGASGTASVNLRNLGCGRTLVLMNGRRMAPGTTGGGNCADLNSVPLLLLDRVEVLTGGATSVYGSDAVAGVVNFILDEDFEGFKASATHSFYQHKNDNSELRDLVASYDYALADKDITVGDTTKVAFAFGGDINDGRGHMTAYVEKTDTDPILQGEFDISACALRSGYSGCGGSSTIPPGRFADFGLYGLYGFTIADGTSPRLDHKIVGDTLVPREGQAYNYNPTNYFQRPDTRYNAGLFGHYDINDRVTAYVESRYMKSESVAQIAYSGTFGNITRFPCYNPLMSAQQYNVLCGQWTGMGGDHAPDFASGAAALAYISGLDIAVGNGDIIDYGAPTYHLKRNVEGNPRQGAFFYKNFVNVAGIRGDINDRWSYDVNVQATRVDYQNEYRNDLSVTAINRAVDIVSINGVPTCVSALNGTDSSCMPYPLFNGGLPGDGGLQGVWDGGQELQNYIANATYINGNLKQTIISGYISGELGFSIAGGPNAQLVLGFENKEMSSDYRPDLPSRTGDRSGSGGATLPLAGEYDVDELFFELALPIGDSVSLDLGARFADYSTGADTEAFKIGAYWNMTDNVALRASFQTAQRHATIGEMFSAVSDGLVDLDYDPCGIDPDTGAAPIASQAACANTGLPAALYGTDLKSPADQYNIRGGG</sequence>
<keyword evidence="6" id="KW-0998">Cell outer membrane</keyword>
<evidence type="ECO:0000259" key="8">
    <source>
        <dbReference type="Pfam" id="PF07715"/>
    </source>
</evidence>
<organism evidence="9">
    <name type="scientific">marine metagenome</name>
    <dbReference type="NCBI Taxonomy" id="408172"/>
    <lineage>
        <taxon>unclassified sequences</taxon>
        <taxon>metagenomes</taxon>
        <taxon>ecological metagenomes</taxon>
    </lineage>
</organism>
<dbReference type="Pfam" id="PF07715">
    <property type="entry name" value="Plug"/>
    <property type="match status" value="1"/>
</dbReference>